<dbReference type="GO" id="GO:0034511">
    <property type="term" value="F:U3 snoRNA binding"/>
    <property type="evidence" value="ECO:0007669"/>
    <property type="project" value="InterPro"/>
</dbReference>
<dbReference type="GO" id="GO:0019843">
    <property type="term" value="F:rRNA binding"/>
    <property type="evidence" value="ECO:0007669"/>
    <property type="project" value="TreeGrafter"/>
</dbReference>
<comment type="subunit">
    <text evidence="6">Component of the ribosomal small subunit (SSU) processome composed of at least 40 protein subunits and snoRNA U3.</text>
</comment>
<evidence type="ECO:0000259" key="9">
    <source>
        <dbReference type="Pfam" id="PF22916"/>
    </source>
</evidence>
<dbReference type="GO" id="GO:0000462">
    <property type="term" value="P:maturation of SSU-rRNA from tricistronic rRNA transcript (SSU-rRNA, 5.8S rRNA, LSU-rRNA)"/>
    <property type="evidence" value="ECO:0007669"/>
    <property type="project" value="TreeGrafter"/>
</dbReference>
<feature type="domain" description="UTP25 C-terminal" evidence="8">
    <location>
        <begin position="409"/>
        <end position="596"/>
    </location>
</feature>
<keyword evidence="11" id="KW-1185">Reference proteome</keyword>
<evidence type="ECO:0000313" key="11">
    <source>
        <dbReference type="Proteomes" id="UP001139887"/>
    </source>
</evidence>
<proteinExistence type="inferred from homology"/>
<dbReference type="InterPro" id="IPR010678">
    <property type="entry name" value="UTP25"/>
</dbReference>
<evidence type="ECO:0000256" key="3">
    <source>
        <dbReference type="ARBA" id="ARBA00009223"/>
    </source>
</evidence>
<feature type="region of interest" description="Disordered" evidence="7">
    <location>
        <begin position="230"/>
        <end position="252"/>
    </location>
</feature>
<comment type="similarity">
    <text evidence="3 6">Belongs to the UTP25 family.</text>
</comment>
<feature type="domain" description="UTP25 NTP hydrolase-like" evidence="9">
    <location>
        <begin position="133"/>
        <end position="399"/>
    </location>
</feature>
<dbReference type="AlphaFoldDB" id="A0A9W8I6W6"/>
<organism evidence="10 11">
    <name type="scientific">Coemansia brasiliensis</name>
    <dbReference type="NCBI Taxonomy" id="2650707"/>
    <lineage>
        <taxon>Eukaryota</taxon>
        <taxon>Fungi</taxon>
        <taxon>Fungi incertae sedis</taxon>
        <taxon>Zoopagomycota</taxon>
        <taxon>Kickxellomycotina</taxon>
        <taxon>Kickxellomycetes</taxon>
        <taxon>Kickxellales</taxon>
        <taxon>Kickxellaceae</taxon>
        <taxon>Coemansia</taxon>
    </lineage>
</organism>
<dbReference type="Pfam" id="PF06862">
    <property type="entry name" value="Utp25_C"/>
    <property type="match status" value="1"/>
</dbReference>
<dbReference type="OrthoDB" id="10264378at2759"/>
<reference evidence="10" key="1">
    <citation type="submission" date="2022-07" db="EMBL/GenBank/DDBJ databases">
        <title>Phylogenomic reconstructions and comparative analyses of Kickxellomycotina fungi.</title>
        <authorList>
            <person name="Reynolds N.K."/>
            <person name="Stajich J.E."/>
            <person name="Barry K."/>
            <person name="Grigoriev I.V."/>
            <person name="Crous P."/>
            <person name="Smith M.E."/>
        </authorList>
    </citation>
    <scope>NUCLEOTIDE SEQUENCE</scope>
    <source>
        <strain evidence="10">NRRL 1566</strain>
    </source>
</reference>
<dbReference type="InterPro" id="IPR027417">
    <property type="entry name" value="P-loop_NTPase"/>
</dbReference>
<keyword evidence="5 6" id="KW-0539">Nucleus</keyword>
<dbReference type="Pfam" id="PF22916">
    <property type="entry name" value="UTP25_NTPase-like"/>
    <property type="match status" value="1"/>
</dbReference>
<dbReference type="InterPro" id="IPR053939">
    <property type="entry name" value="UTP25_C"/>
</dbReference>
<dbReference type="Proteomes" id="UP001139887">
    <property type="component" value="Unassembled WGS sequence"/>
</dbReference>
<dbReference type="EMBL" id="JANBUW010000138">
    <property type="protein sequence ID" value="KAJ2848728.1"/>
    <property type="molecule type" value="Genomic_DNA"/>
</dbReference>
<gene>
    <name evidence="10" type="primary">UTP25</name>
    <name evidence="10" type="ORF">IWW36_003113</name>
</gene>
<comment type="function">
    <text evidence="1 6">DEAD-box RNA helicase-like protein required for pre-18S rRNA processing, specifically at sites A0, A1, and A2.</text>
</comment>
<sequence length="597" mass="68759">MHSASGSDREYNIDEVDSDELDSEAEDSGSSDAEDGPKEMYQAYDYMEKHYADEDTENMHKKLAAATGKEYKQSITEDNVLGPLVTYDLAGEKAKPANPRPLKQKLVKPAHKLNKASEFSDFQQGLFNWLDQYRDVVYSGRSFANEDELMSIYAIHAMNHVMKAKDLERKNNTKLAKAHAAGSDAGELRDRGFTRPRVLIILPFRNSAFKLIEKLLKLVSAGKEKNLSRFAKEYGPDEDEERRHNANRRKPEDFKSTFAGNIDDAFRIGLQLHYNKSVKLYADFYRADIIVASPIGLRMTTGAQSGDRKDFDFLSSIEMVIVDQCDVLMMQNWDHLVHLFEHMNLMPKKDHGCDFSRIRLWQLDGMAKYRRQTILFSEYMTPEMQALFNHHCSSIEGKVRIKPAYAGAVNDVVAKVSQVFKRVSVKKLASANDDRFNHFVDQTLLDLEKNALQNKHLLIFVSSYFDFVRIRNMCKDRGYMFAAISEYSTKSEAMRARIKLYEGELQFILYSERAHFYHRYPIKGIHHLVFYSLPDHPHFYSELVNLMLTHNNDDVSADQLSCTAFYTKFDQLKLERIVGSKLVTQLASSERSQFTFA</sequence>
<keyword evidence="6" id="KW-0687">Ribonucleoprotein</keyword>
<comment type="subcellular location">
    <subcellularLocation>
        <location evidence="2 6">Nucleus</location>
        <location evidence="2 6">Nucleolus</location>
    </subcellularLocation>
</comment>
<evidence type="ECO:0000256" key="4">
    <source>
        <dbReference type="ARBA" id="ARBA00015422"/>
    </source>
</evidence>
<evidence type="ECO:0000256" key="1">
    <source>
        <dbReference type="ARBA" id="ARBA00002883"/>
    </source>
</evidence>
<dbReference type="GO" id="GO:0032040">
    <property type="term" value="C:small-subunit processome"/>
    <property type="evidence" value="ECO:0007669"/>
    <property type="project" value="TreeGrafter"/>
</dbReference>
<evidence type="ECO:0000313" key="10">
    <source>
        <dbReference type="EMBL" id="KAJ2848728.1"/>
    </source>
</evidence>
<evidence type="ECO:0000256" key="2">
    <source>
        <dbReference type="ARBA" id="ARBA00004604"/>
    </source>
</evidence>
<evidence type="ECO:0000259" key="8">
    <source>
        <dbReference type="Pfam" id="PF06862"/>
    </source>
</evidence>
<accession>A0A9W8I6W6</accession>
<evidence type="ECO:0000256" key="5">
    <source>
        <dbReference type="ARBA" id="ARBA00023242"/>
    </source>
</evidence>
<protein>
    <recommendedName>
        <fullName evidence="4 6">U3 small nucleolar RNA-associated protein 25</fullName>
        <shortName evidence="6">U3 snoRNA-associated protein 25</shortName>
    </recommendedName>
</protein>
<evidence type="ECO:0000256" key="6">
    <source>
        <dbReference type="RuleBase" id="RU365070"/>
    </source>
</evidence>
<feature type="compositionally biased region" description="Acidic residues" evidence="7">
    <location>
        <begin position="13"/>
        <end position="34"/>
    </location>
</feature>
<evidence type="ECO:0000256" key="7">
    <source>
        <dbReference type="SAM" id="MobiDB-lite"/>
    </source>
</evidence>
<keyword evidence="6" id="KW-0690">Ribosome biogenesis</keyword>
<comment type="caution">
    <text evidence="10">The sequence shown here is derived from an EMBL/GenBank/DDBJ whole genome shotgun (WGS) entry which is preliminary data.</text>
</comment>
<dbReference type="InterPro" id="IPR053940">
    <property type="entry name" value="UTP25_NTPase-like"/>
</dbReference>
<dbReference type="PANTHER" id="PTHR12933:SF0">
    <property type="entry name" value="U3 SMALL NUCLEOLAR RNA-ASSOCIATED PROTEIN 25 HOMOLOG"/>
    <property type="match status" value="1"/>
</dbReference>
<dbReference type="Gene3D" id="3.40.50.300">
    <property type="entry name" value="P-loop containing nucleotide triphosphate hydrolases"/>
    <property type="match status" value="1"/>
</dbReference>
<keyword evidence="6" id="KW-0698">rRNA processing</keyword>
<feature type="region of interest" description="Disordered" evidence="7">
    <location>
        <begin position="1"/>
        <end position="41"/>
    </location>
</feature>
<name>A0A9W8I6W6_9FUNG</name>
<dbReference type="PANTHER" id="PTHR12933">
    <property type="entry name" value="ORF PROTEIN-RELATED"/>
    <property type="match status" value="1"/>
</dbReference>